<evidence type="ECO:0000313" key="7">
    <source>
        <dbReference type="Proteomes" id="UP000321638"/>
    </source>
</evidence>
<dbReference type="InterPro" id="IPR002018">
    <property type="entry name" value="CarbesteraseB"/>
</dbReference>
<evidence type="ECO:0000259" key="5">
    <source>
        <dbReference type="Pfam" id="PF00135"/>
    </source>
</evidence>
<dbReference type="InterPro" id="IPR029058">
    <property type="entry name" value="AB_hydrolase_fold"/>
</dbReference>
<dbReference type="SMR" id="A0A5C8PI30"/>
<evidence type="ECO:0000256" key="1">
    <source>
        <dbReference type="ARBA" id="ARBA00005964"/>
    </source>
</evidence>
<feature type="active site" description="Charge relay system" evidence="3">
    <location>
        <position position="319"/>
    </location>
</feature>
<dbReference type="InterPro" id="IPR050309">
    <property type="entry name" value="Type-B_Carboxylest/Lipase"/>
</dbReference>
<organism evidence="6 7">
    <name type="scientific">Vineibacter terrae</name>
    <dbReference type="NCBI Taxonomy" id="2586908"/>
    <lineage>
        <taxon>Bacteria</taxon>
        <taxon>Pseudomonadati</taxon>
        <taxon>Pseudomonadota</taxon>
        <taxon>Alphaproteobacteria</taxon>
        <taxon>Hyphomicrobiales</taxon>
        <taxon>Vineibacter</taxon>
    </lineage>
</organism>
<dbReference type="Proteomes" id="UP000321638">
    <property type="component" value="Unassembled WGS sequence"/>
</dbReference>
<comment type="similarity">
    <text evidence="1">Belongs to the type-B carboxylesterase/lipase family.</text>
</comment>
<dbReference type="InterPro" id="IPR000997">
    <property type="entry name" value="Cholinesterase"/>
</dbReference>
<feature type="active site" description="Acyl-ester intermediate" evidence="3">
    <location>
        <position position="203"/>
    </location>
</feature>
<feature type="active site" description="Charge relay system" evidence="3">
    <location>
        <position position="411"/>
    </location>
</feature>
<dbReference type="OrthoDB" id="9775851at2"/>
<keyword evidence="2" id="KW-0378">Hydrolase</keyword>
<comment type="caution">
    <text evidence="6">The sequence shown here is derived from an EMBL/GenBank/DDBJ whole genome shotgun (WGS) entry which is preliminary data.</text>
</comment>
<dbReference type="Gene3D" id="3.40.50.1820">
    <property type="entry name" value="alpha/beta hydrolase"/>
    <property type="match status" value="1"/>
</dbReference>
<evidence type="ECO:0000256" key="2">
    <source>
        <dbReference type="ARBA" id="ARBA00022801"/>
    </source>
</evidence>
<evidence type="ECO:0000256" key="3">
    <source>
        <dbReference type="PIRSR" id="PIRSR600997-1"/>
    </source>
</evidence>
<protein>
    <submittedName>
        <fullName evidence="6">Carboxylesterase family protein</fullName>
    </submittedName>
</protein>
<feature type="region of interest" description="Disordered" evidence="4">
    <location>
        <begin position="1"/>
        <end position="26"/>
    </location>
</feature>
<sequence length="509" mass="54128">MAMPDAARQDDGNGRTRTAPVRIDSGSVIGSDGPVRCFKGIPFAAPPVGERRWRPPQPAVPWKGDRLATAFGPDCPQAPSAASRGAGQDEDCLHLSVWTPARRADEKLPVMVWLHGGGFTAGSSADARSDGEKLARSGVVVVAANYRVGLFGFLAHPELSRESPQGVSGNYGLLDQIAALQWVQRNIAAFGGDPGRVTTFGVSAGSASLALLATSPLTDGLMHQVILQSPGSFRPLARLAEAEALGSSLAPSLAALRQLSAAELFAKTAQAVPAMRGLTSPRLLRPIWDGCVLPQDERPAYRDGHFQAVPMIIGNNSDEGSMLTAQWTVRTRADYRTLLAESFGAMAEEALALYPAETDSDVRAAVACVFADTQFNFGVRGVARASIRQQPRTWRYAFTRHRAGGPTPPNHGDEVGYVFGNLAASRTGAALPFDARDTHVSDAMIGAWARFATTGDPNGGALPAWPVYDTANDPYLELGGAIGAGHGWRTRHMDFLDRFYDSRAGGERA</sequence>
<dbReference type="AlphaFoldDB" id="A0A5C8PI30"/>
<dbReference type="SUPFAM" id="SSF53474">
    <property type="entry name" value="alpha/beta-Hydrolases"/>
    <property type="match status" value="1"/>
</dbReference>
<keyword evidence="7" id="KW-1185">Reference proteome</keyword>
<dbReference type="EMBL" id="VDUZ01000025">
    <property type="protein sequence ID" value="TXL73468.1"/>
    <property type="molecule type" value="Genomic_DNA"/>
</dbReference>
<name>A0A5C8PI30_9HYPH</name>
<reference evidence="6 7" key="1">
    <citation type="submission" date="2019-06" db="EMBL/GenBank/DDBJ databases">
        <title>New taxonomy in bacterial strain CC-CFT640, isolated from vineyard.</title>
        <authorList>
            <person name="Lin S.-Y."/>
            <person name="Tsai C.-F."/>
            <person name="Young C.-C."/>
        </authorList>
    </citation>
    <scope>NUCLEOTIDE SEQUENCE [LARGE SCALE GENOMIC DNA]</scope>
    <source>
        <strain evidence="6 7">CC-CFT640</strain>
    </source>
</reference>
<dbReference type="PANTHER" id="PTHR11559">
    <property type="entry name" value="CARBOXYLESTERASE"/>
    <property type="match status" value="1"/>
</dbReference>
<proteinExistence type="inferred from homology"/>
<dbReference type="GO" id="GO:0004104">
    <property type="term" value="F:cholinesterase activity"/>
    <property type="evidence" value="ECO:0007669"/>
    <property type="project" value="InterPro"/>
</dbReference>
<evidence type="ECO:0000313" key="6">
    <source>
        <dbReference type="EMBL" id="TXL73468.1"/>
    </source>
</evidence>
<dbReference type="PRINTS" id="PR00878">
    <property type="entry name" value="CHOLNESTRASE"/>
</dbReference>
<feature type="domain" description="Carboxylesterase type B" evidence="5">
    <location>
        <begin position="24"/>
        <end position="492"/>
    </location>
</feature>
<accession>A0A5C8PI30</accession>
<evidence type="ECO:0000256" key="4">
    <source>
        <dbReference type="SAM" id="MobiDB-lite"/>
    </source>
</evidence>
<dbReference type="Pfam" id="PF00135">
    <property type="entry name" value="COesterase"/>
    <property type="match status" value="1"/>
</dbReference>
<gene>
    <name evidence="6" type="ORF">FHP25_21290</name>
</gene>